<evidence type="ECO:0000256" key="2">
    <source>
        <dbReference type="ARBA" id="ARBA00022490"/>
    </source>
</evidence>
<dbReference type="Proteomes" id="UP000827092">
    <property type="component" value="Unassembled WGS sequence"/>
</dbReference>
<dbReference type="GO" id="GO:0006915">
    <property type="term" value="P:apoptotic process"/>
    <property type="evidence" value="ECO:0007669"/>
    <property type="project" value="TreeGrafter"/>
</dbReference>
<dbReference type="PANTHER" id="PTHR31183">
    <property type="entry name" value="TRICHOPLEIN KERATIN FILAMENT-BINDING PROTEIN FAMILY MEMBER"/>
    <property type="match status" value="1"/>
</dbReference>
<gene>
    <name evidence="6" type="ORF">JTE90_001272</name>
</gene>
<dbReference type="EMBL" id="JAFNEN010000177">
    <property type="protein sequence ID" value="KAG8190663.1"/>
    <property type="molecule type" value="Genomic_DNA"/>
</dbReference>
<keyword evidence="2" id="KW-0963">Cytoplasm</keyword>
<accession>A0AAV6V3R5</accession>
<comment type="caution">
    <text evidence="6">The sequence shown here is derived from an EMBL/GenBank/DDBJ whole genome shotgun (WGS) entry which is preliminary data.</text>
</comment>
<proteinExistence type="predicted"/>
<feature type="compositionally biased region" description="Polar residues" evidence="5">
    <location>
        <begin position="465"/>
        <end position="485"/>
    </location>
</feature>
<organism evidence="6 7">
    <name type="scientific">Oedothorax gibbosus</name>
    <dbReference type="NCBI Taxonomy" id="931172"/>
    <lineage>
        <taxon>Eukaryota</taxon>
        <taxon>Metazoa</taxon>
        <taxon>Ecdysozoa</taxon>
        <taxon>Arthropoda</taxon>
        <taxon>Chelicerata</taxon>
        <taxon>Arachnida</taxon>
        <taxon>Araneae</taxon>
        <taxon>Araneomorphae</taxon>
        <taxon>Entelegynae</taxon>
        <taxon>Araneoidea</taxon>
        <taxon>Linyphiidae</taxon>
        <taxon>Erigoninae</taxon>
        <taxon>Oedothorax</taxon>
    </lineage>
</organism>
<evidence type="ECO:0000256" key="1">
    <source>
        <dbReference type="ARBA" id="ARBA00004245"/>
    </source>
</evidence>
<reference evidence="6 7" key="1">
    <citation type="journal article" date="2022" name="Nat. Ecol. Evol.">
        <title>A masculinizing supergene underlies an exaggerated male reproductive morph in a spider.</title>
        <authorList>
            <person name="Hendrickx F."/>
            <person name="De Corte Z."/>
            <person name="Sonet G."/>
            <person name="Van Belleghem S.M."/>
            <person name="Kostlbacher S."/>
            <person name="Vangestel C."/>
        </authorList>
    </citation>
    <scope>NUCLEOTIDE SEQUENCE [LARGE SCALE GENOMIC DNA]</scope>
    <source>
        <strain evidence="6">W744_W776</strain>
    </source>
</reference>
<evidence type="ECO:0000256" key="3">
    <source>
        <dbReference type="ARBA" id="ARBA00023212"/>
    </source>
</evidence>
<keyword evidence="7" id="KW-1185">Reference proteome</keyword>
<dbReference type="GO" id="GO:0045095">
    <property type="term" value="C:keratin filament"/>
    <property type="evidence" value="ECO:0007669"/>
    <property type="project" value="TreeGrafter"/>
</dbReference>
<feature type="coiled-coil region" evidence="4">
    <location>
        <begin position="170"/>
        <end position="200"/>
    </location>
</feature>
<evidence type="ECO:0000256" key="4">
    <source>
        <dbReference type="SAM" id="Coils"/>
    </source>
</evidence>
<keyword evidence="3" id="KW-0206">Cytoskeleton</keyword>
<evidence type="ECO:0000313" key="7">
    <source>
        <dbReference type="Proteomes" id="UP000827092"/>
    </source>
</evidence>
<dbReference type="AlphaFoldDB" id="A0AAV6V3R5"/>
<evidence type="ECO:0000313" key="6">
    <source>
        <dbReference type="EMBL" id="KAG8190663.1"/>
    </source>
</evidence>
<dbReference type="PANTHER" id="PTHR31183:SF2">
    <property type="entry name" value="TRICHOPLEIN KERATIN FILAMENT-BINDING PROTEIN"/>
    <property type="match status" value="1"/>
</dbReference>
<protein>
    <submittedName>
        <fullName evidence="6">Uncharacterized protein</fullName>
    </submittedName>
</protein>
<keyword evidence="4" id="KW-0175">Coiled coil</keyword>
<dbReference type="InterPro" id="IPR043596">
    <property type="entry name" value="CFAP53/TCHP"/>
</dbReference>
<evidence type="ECO:0000256" key="5">
    <source>
        <dbReference type="SAM" id="MobiDB-lite"/>
    </source>
</evidence>
<feature type="region of interest" description="Disordered" evidence="5">
    <location>
        <begin position="453"/>
        <end position="485"/>
    </location>
</feature>
<sequence length="485" mass="56917">MALSSYWVAQQRKDLAEKAIVAKREKEAVRVQKCKATDSYHKDVALKTSKYKSLEEARGLKSARCNEESSVKENIKQLAKEKLENRRRRLAYILSVENDLYMKELKEFQDDHQEADPWNISKLKEQISDLQKKRKESEQTIQKKYMHEAFSSNIDFKNKGEDKQLQLEVSEAWQKRKEELEKLNLEKRAKEIERMKALELGQLKAIQEAKDIEKAQVEEQRKWSEIIQQKMDEFSDAEKKTKRLKLEKIILSKNLETLLTLQHRRTSVIDLKKKALQRLQTMWQAKEKLRRIQVEVLHSLDFDHKQTISIMAFNGSGIEDPTLALLDLDFVGDIRKKLEGQYALERERKEEIQSLYDEEAEKLLKKQLEQWSLESIARDELMNDLYKTLGQQIHAKLELNIAQERELFLNKESYLKEIDDASKQAKDSLKNLAEQQEYHLLCAKKMNDELLFQPMPHADPLRSTAKPTMSRPSSSRGESTLLSLS</sequence>
<name>A0AAV6V3R5_9ARAC</name>
<comment type="subcellular location">
    <subcellularLocation>
        <location evidence="1">Cytoplasm</location>
        <location evidence="1">Cytoskeleton</location>
    </subcellularLocation>
</comment>